<dbReference type="SUPFAM" id="SSF48726">
    <property type="entry name" value="Immunoglobulin"/>
    <property type="match status" value="1"/>
</dbReference>
<dbReference type="Proteomes" id="UP001217089">
    <property type="component" value="Unassembled WGS sequence"/>
</dbReference>
<evidence type="ECO:0000313" key="1">
    <source>
        <dbReference type="EMBL" id="KAJ8304421.1"/>
    </source>
</evidence>
<name>A0ABQ9EKL5_TEGGR</name>
<dbReference type="Gene3D" id="2.60.40.10">
    <property type="entry name" value="Immunoglobulins"/>
    <property type="match status" value="1"/>
</dbReference>
<dbReference type="InterPro" id="IPR036179">
    <property type="entry name" value="Ig-like_dom_sf"/>
</dbReference>
<dbReference type="InterPro" id="IPR013783">
    <property type="entry name" value="Ig-like_fold"/>
</dbReference>
<keyword evidence="2" id="KW-1185">Reference proteome</keyword>
<sequence length="119" mass="13883">MNILWMNPKKILVSQRDVRYIDDPRMSIENPFPGDWNLHIRYVRYQDRGEYKCTINSDPIEIRRIHLTVQVPSHIDDKLSTKEIEAVEGDNICEIVFELAENYKENGNKVASLANGVHT</sequence>
<dbReference type="EMBL" id="JARBDR010000903">
    <property type="protein sequence ID" value="KAJ8304421.1"/>
    <property type="molecule type" value="Genomic_DNA"/>
</dbReference>
<proteinExistence type="predicted"/>
<protein>
    <recommendedName>
        <fullName evidence="3">Ig-like domain-containing protein</fullName>
    </recommendedName>
</protein>
<gene>
    <name evidence="1" type="ORF">KUTeg_018004</name>
</gene>
<reference evidence="1 2" key="1">
    <citation type="submission" date="2022-12" db="EMBL/GenBank/DDBJ databases">
        <title>Chromosome-level genome of Tegillarca granosa.</title>
        <authorList>
            <person name="Kim J."/>
        </authorList>
    </citation>
    <scope>NUCLEOTIDE SEQUENCE [LARGE SCALE GENOMIC DNA]</scope>
    <source>
        <strain evidence="1">Teg-2019</strain>
        <tissue evidence="1">Adductor muscle</tissue>
    </source>
</reference>
<evidence type="ECO:0000313" key="2">
    <source>
        <dbReference type="Proteomes" id="UP001217089"/>
    </source>
</evidence>
<evidence type="ECO:0008006" key="3">
    <source>
        <dbReference type="Google" id="ProtNLM"/>
    </source>
</evidence>
<organism evidence="1 2">
    <name type="scientific">Tegillarca granosa</name>
    <name type="common">Malaysian cockle</name>
    <name type="synonym">Anadara granosa</name>
    <dbReference type="NCBI Taxonomy" id="220873"/>
    <lineage>
        <taxon>Eukaryota</taxon>
        <taxon>Metazoa</taxon>
        <taxon>Spiralia</taxon>
        <taxon>Lophotrochozoa</taxon>
        <taxon>Mollusca</taxon>
        <taxon>Bivalvia</taxon>
        <taxon>Autobranchia</taxon>
        <taxon>Pteriomorphia</taxon>
        <taxon>Arcoida</taxon>
        <taxon>Arcoidea</taxon>
        <taxon>Arcidae</taxon>
        <taxon>Tegillarca</taxon>
    </lineage>
</organism>
<accession>A0ABQ9EKL5</accession>
<comment type="caution">
    <text evidence="1">The sequence shown here is derived from an EMBL/GenBank/DDBJ whole genome shotgun (WGS) entry which is preliminary data.</text>
</comment>